<sequence length="27" mass="3187">MHYYGSLLEYTLIMECFSNSQHVLYSG</sequence>
<reference evidence="1" key="2">
    <citation type="journal article" date="2015" name="Data Brief">
        <title>Shoot transcriptome of the giant reed, Arundo donax.</title>
        <authorList>
            <person name="Barrero R.A."/>
            <person name="Guerrero F.D."/>
            <person name="Moolhuijzen P."/>
            <person name="Goolsby J.A."/>
            <person name="Tidwell J."/>
            <person name="Bellgard S.E."/>
            <person name="Bellgard M.I."/>
        </authorList>
    </citation>
    <scope>NUCLEOTIDE SEQUENCE</scope>
    <source>
        <tissue evidence="1">Shoot tissue taken approximately 20 cm above the soil surface</tissue>
    </source>
</reference>
<proteinExistence type="predicted"/>
<protein>
    <submittedName>
        <fullName evidence="1">Uncharacterized protein</fullName>
    </submittedName>
</protein>
<organism evidence="1">
    <name type="scientific">Arundo donax</name>
    <name type="common">Giant reed</name>
    <name type="synonym">Donax arundinaceus</name>
    <dbReference type="NCBI Taxonomy" id="35708"/>
    <lineage>
        <taxon>Eukaryota</taxon>
        <taxon>Viridiplantae</taxon>
        <taxon>Streptophyta</taxon>
        <taxon>Embryophyta</taxon>
        <taxon>Tracheophyta</taxon>
        <taxon>Spermatophyta</taxon>
        <taxon>Magnoliopsida</taxon>
        <taxon>Liliopsida</taxon>
        <taxon>Poales</taxon>
        <taxon>Poaceae</taxon>
        <taxon>PACMAD clade</taxon>
        <taxon>Arundinoideae</taxon>
        <taxon>Arundineae</taxon>
        <taxon>Arundo</taxon>
    </lineage>
</organism>
<dbReference type="AlphaFoldDB" id="A0A0A9BUY7"/>
<evidence type="ECO:0000313" key="1">
    <source>
        <dbReference type="EMBL" id="JAD66018.1"/>
    </source>
</evidence>
<dbReference type="EMBL" id="GBRH01231877">
    <property type="protein sequence ID" value="JAD66018.1"/>
    <property type="molecule type" value="Transcribed_RNA"/>
</dbReference>
<accession>A0A0A9BUY7</accession>
<reference evidence="1" key="1">
    <citation type="submission" date="2014-09" db="EMBL/GenBank/DDBJ databases">
        <authorList>
            <person name="Magalhaes I.L.F."/>
            <person name="Oliveira U."/>
            <person name="Santos F.R."/>
            <person name="Vidigal T.H.D.A."/>
            <person name="Brescovit A.D."/>
            <person name="Santos A.J."/>
        </authorList>
    </citation>
    <scope>NUCLEOTIDE SEQUENCE</scope>
    <source>
        <tissue evidence="1">Shoot tissue taken approximately 20 cm above the soil surface</tissue>
    </source>
</reference>
<name>A0A0A9BUY7_ARUDO</name>